<proteinExistence type="predicted"/>
<comment type="caution">
    <text evidence="2">The sequence shown here is derived from an EMBL/GenBank/DDBJ whole genome shotgun (WGS) entry which is preliminary data.</text>
</comment>
<name>A0ABP8TBI7_9ACTN</name>
<protein>
    <recommendedName>
        <fullName evidence="1">Crocagin biosynthetic protein CgnE/B domain-containing protein</fullName>
    </recommendedName>
</protein>
<organism evidence="2 3">
    <name type="scientific">Actinoallomurus liliacearum</name>
    <dbReference type="NCBI Taxonomy" id="1080073"/>
    <lineage>
        <taxon>Bacteria</taxon>
        <taxon>Bacillati</taxon>
        <taxon>Actinomycetota</taxon>
        <taxon>Actinomycetes</taxon>
        <taxon>Streptosporangiales</taxon>
        <taxon>Thermomonosporaceae</taxon>
        <taxon>Actinoallomurus</taxon>
    </lineage>
</organism>
<evidence type="ECO:0000259" key="1">
    <source>
        <dbReference type="Pfam" id="PF26231"/>
    </source>
</evidence>
<evidence type="ECO:0000313" key="3">
    <source>
        <dbReference type="Proteomes" id="UP001500212"/>
    </source>
</evidence>
<dbReference type="InterPro" id="IPR058799">
    <property type="entry name" value="CgnE_B"/>
</dbReference>
<gene>
    <name evidence="2" type="ORF">GCM10023195_04520</name>
</gene>
<feature type="domain" description="Crocagin biosynthetic protein CgnE/B" evidence="1">
    <location>
        <begin position="69"/>
        <end position="321"/>
    </location>
</feature>
<keyword evidence="3" id="KW-1185">Reference proteome</keyword>
<reference evidence="3" key="1">
    <citation type="journal article" date="2019" name="Int. J. Syst. Evol. Microbiol.">
        <title>The Global Catalogue of Microorganisms (GCM) 10K type strain sequencing project: providing services to taxonomists for standard genome sequencing and annotation.</title>
        <authorList>
            <consortium name="The Broad Institute Genomics Platform"/>
            <consortium name="The Broad Institute Genome Sequencing Center for Infectious Disease"/>
            <person name="Wu L."/>
            <person name="Ma J."/>
        </authorList>
    </citation>
    <scope>NUCLEOTIDE SEQUENCE [LARGE SCALE GENOMIC DNA]</scope>
    <source>
        <strain evidence="3">JCM 17938</strain>
    </source>
</reference>
<sequence length="371" mass="39959">MNAENGPQVTVQPSSFRQFGTPADTFCIIVDEEFIDDFSIVLAPPYTRCMIVPIGPDGDLGKLLSTDVPATADVVAICRNTFLSSPDAATIGAGRRIVVLPCASTPVTADQIRYFLRVIERTDPTAQEAVADRFFEAVKNASHLQIIDAEHGTSCRFDPFAGGYVWNQQAGLLGPGEQQIAPAGELSVLPMDITEFDEDRRLALSGTLVLRGWPIVHAGYDRALDAEQADLYERLVPLRRNPLKLTVEDGSITDVRDAGGTAEGAALVAVFDELFTEEPRYRSIWELGFGINTGMEVSPANCGLNETYGAADGVVHIGLGLTPFTKFALTFICPAASLVDDAGTRVLGNRAVGEQGRRRVNRVRSASCGCH</sequence>
<evidence type="ECO:0000313" key="2">
    <source>
        <dbReference type="EMBL" id="GAA4601667.1"/>
    </source>
</evidence>
<accession>A0ABP8TBI7</accession>
<dbReference type="RefSeq" id="WP_345347287.1">
    <property type="nucleotide sequence ID" value="NZ_BAABHJ010000001.1"/>
</dbReference>
<dbReference type="Proteomes" id="UP001500212">
    <property type="component" value="Unassembled WGS sequence"/>
</dbReference>
<dbReference type="EMBL" id="BAABHJ010000001">
    <property type="protein sequence ID" value="GAA4601667.1"/>
    <property type="molecule type" value="Genomic_DNA"/>
</dbReference>
<dbReference type="Pfam" id="PF26231">
    <property type="entry name" value="CgnE_B"/>
    <property type="match status" value="1"/>
</dbReference>